<reference evidence="3 4" key="2">
    <citation type="journal article" date="2011" name="ISME J.">
        <title>RNA-seq reveals cooperative metabolic interactions between two termite-gut spirochete species in co-culture.</title>
        <authorList>
            <person name="Rosenthal A.Z."/>
            <person name="Matson E.G."/>
            <person name="Eldar A."/>
            <person name="Leadbetter J.R."/>
        </authorList>
    </citation>
    <scope>NUCLEOTIDE SEQUENCE [LARGE SCALE GENOMIC DNA]</scope>
    <source>
        <strain evidence="4">ATCC BAA-888 / DSM 13862 / ZAS-9</strain>
    </source>
</reference>
<dbReference type="HOGENOM" id="CLU_066192_17_8_12"/>
<dbReference type="SUPFAM" id="SSF47413">
    <property type="entry name" value="lambda repressor-like DNA-binding domains"/>
    <property type="match status" value="1"/>
</dbReference>
<dbReference type="InterPro" id="IPR050807">
    <property type="entry name" value="TransReg_Diox_bact_type"/>
</dbReference>
<name>F5Y9A0_LEAAZ</name>
<dbReference type="EMBL" id="CP001841">
    <property type="protein sequence ID" value="AEF81998.1"/>
    <property type="molecule type" value="Genomic_DNA"/>
</dbReference>
<reference evidence="4" key="1">
    <citation type="submission" date="2009-12" db="EMBL/GenBank/DDBJ databases">
        <title>Complete sequence of Treponema azotonutricium strain ZAS-9.</title>
        <authorList>
            <person name="Tetu S.G."/>
            <person name="Matson E."/>
            <person name="Ren Q."/>
            <person name="Seshadri R."/>
            <person name="Elbourne L."/>
            <person name="Hassan K.A."/>
            <person name="Durkin A."/>
            <person name="Radune D."/>
            <person name="Mohamoud Y."/>
            <person name="Shay R."/>
            <person name="Jin S."/>
            <person name="Zhang X."/>
            <person name="Lucey K."/>
            <person name="Ballor N.R."/>
            <person name="Ottesen E."/>
            <person name="Rosenthal R."/>
            <person name="Allen A."/>
            <person name="Leadbetter J.R."/>
            <person name="Paulsen I.T."/>
        </authorList>
    </citation>
    <scope>NUCLEOTIDE SEQUENCE [LARGE SCALE GENOMIC DNA]</scope>
    <source>
        <strain evidence="4">ATCC BAA-888 / DSM 13862 / ZAS-9</strain>
    </source>
</reference>
<dbReference type="PANTHER" id="PTHR46797">
    <property type="entry name" value="HTH-TYPE TRANSCRIPTIONAL REGULATOR"/>
    <property type="match status" value="1"/>
</dbReference>
<evidence type="ECO:0000313" key="4">
    <source>
        <dbReference type="Proteomes" id="UP000009222"/>
    </source>
</evidence>
<dbReference type="GO" id="GO:0005829">
    <property type="term" value="C:cytosol"/>
    <property type="evidence" value="ECO:0007669"/>
    <property type="project" value="TreeGrafter"/>
</dbReference>
<keyword evidence="1 3" id="KW-0238">DNA-binding</keyword>
<gene>
    <name evidence="3" type="ordered locus">TREAZ_2161</name>
</gene>
<evidence type="ECO:0000313" key="3">
    <source>
        <dbReference type="EMBL" id="AEF81998.1"/>
    </source>
</evidence>
<dbReference type="eggNOG" id="COG1396">
    <property type="taxonomic scope" value="Bacteria"/>
</dbReference>
<dbReference type="FunCoup" id="F5Y9A0">
    <property type="interactions" value="7"/>
</dbReference>
<dbReference type="Proteomes" id="UP000009222">
    <property type="component" value="Chromosome"/>
</dbReference>
<proteinExistence type="predicted"/>
<evidence type="ECO:0000256" key="1">
    <source>
        <dbReference type="ARBA" id="ARBA00023125"/>
    </source>
</evidence>
<dbReference type="STRING" id="545695.TREAZ_2161"/>
<dbReference type="InterPro" id="IPR010982">
    <property type="entry name" value="Lambda_DNA-bd_dom_sf"/>
</dbReference>
<dbReference type="SMART" id="SM00530">
    <property type="entry name" value="HTH_XRE"/>
    <property type="match status" value="1"/>
</dbReference>
<dbReference type="GO" id="GO:0003700">
    <property type="term" value="F:DNA-binding transcription factor activity"/>
    <property type="evidence" value="ECO:0007669"/>
    <property type="project" value="TreeGrafter"/>
</dbReference>
<dbReference type="GO" id="GO:0003677">
    <property type="term" value="F:DNA binding"/>
    <property type="evidence" value="ECO:0007669"/>
    <property type="project" value="UniProtKB-KW"/>
</dbReference>
<protein>
    <submittedName>
        <fullName evidence="3">DNA-binding protein</fullName>
    </submittedName>
</protein>
<accession>F5Y9A0</accession>
<organism evidence="3 4">
    <name type="scientific">Leadbettera azotonutricia (strain ATCC BAA-888 / DSM 13862 / ZAS-9)</name>
    <name type="common">Treponema azotonutricium</name>
    <dbReference type="NCBI Taxonomy" id="545695"/>
    <lineage>
        <taxon>Bacteria</taxon>
        <taxon>Pseudomonadati</taxon>
        <taxon>Spirochaetota</taxon>
        <taxon>Spirochaetia</taxon>
        <taxon>Spirochaetales</taxon>
        <taxon>Breznakiellaceae</taxon>
        <taxon>Leadbettera</taxon>
    </lineage>
</organism>
<dbReference type="Pfam" id="PF01381">
    <property type="entry name" value="HTH_3"/>
    <property type="match status" value="1"/>
</dbReference>
<keyword evidence="4" id="KW-1185">Reference proteome</keyword>
<dbReference type="PROSITE" id="PS50943">
    <property type="entry name" value="HTH_CROC1"/>
    <property type="match status" value="1"/>
</dbReference>
<dbReference type="InterPro" id="IPR001387">
    <property type="entry name" value="Cro/C1-type_HTH"/>
</dbReference>
<feature type="domain" description="HTH cro/C1-type" evidence="2">
    <location>
        <begin position="15"/>
        <end position="69"/>
    </location>
</feature>
<dbReference type="CDD" id="cd00093">
    <property type="entry name" value="HTH_XRE"/>
    <property type="match status" value="1"/>
</dbReference>
<dbReference type="KEGG" id="taz:TREAZ_2161"/>
<sequence length="110" mass="12454">MKVMTSLRALLALNMKEQRRISGISQAKLAEKVNTSTHYIGMIETGKKFPSPEMLERIAAALAIDSPDLFSKKDYSPDAIKKFEEQVLQDIENVMAARLKELQQDTQRKS</sequence>
<dbReference type="Gene3D" id="1.10.260.40">
    <property type="entry name" value="lambda repressor-like DNA-binding domains"/>
    <property type="match status" value="1"/>
</dbReference>
<dbReference type="PANTHER" id="PTHR46797:SF1">
    <property type="entry name" value="METHYLPHOSPHONATE SYNTHASE"/>
    <property type="match status" value="1"/>
</dbReference>
<dbReference type="InParanoid" id="F5Y9A0"/>
<evidence type="ECO:0000259" key="2">
    <source>
        <dbReference type="PROSITE" id="PS50943"/>
    </source>
</evidence>
<dbReference type="AlphaFoldDB" id="F5Y9A0"/>